<dbReference type="EMBL" id="JAQNDK010000005">
    <property type="protein sequence ID" value="MDC0684387.1"/>
    <property type="molecule type" value="Genomic_DNA"/>
</dbReference>
<evidence type="ECO:0000313" key="3">
    <source>
        <dbReference type="Proteomes" id="UP001217485"/>
    </source>
</evidence>
<reference evidence="2 3" key="1">
    <citation type="submission" date="2023-01" db="EMBL/GenBank/DDBJ databases">
        <title>Minimal conservation of predation-associated metabolite biosynthetic gene clusters underscores biosynthetic potential of Myxococcota including descriptions for ten novel species: Archangium lansinium sp. nov., Myxococcus landrumus sp. nov., Nannocystis bai.</title>
        <authorList>
            <person name="Ahearne A."/>
            <person name="Stevens C."/>
            <person name="Dowd S."/>
        </authorList>
    </citation>
    <scope>NUCLEOTIDE SEQUENCE [LARGE SCALE GENOMIC DNA]</scope>
    <source>
        <strain evidence="2 3">WIWO2</strain>
    </source>
</reference>
<proteinExistence type="predicted"/>
<evidence type="ECO:0000313" key="2">
    <source>
        <dbReference type="EMBL" id="MDC0684387.1"/>
    </source>
</evidence>
<accession>A0ABT5CDB3</accession>
<feature type="region of interest" description="Disordered" evidence="1">
    <location>
        <begin position="83"/>
        <end position="103"/>
    </location>
</feature>
<feature type="compositionally biased region" description="Acidic residues" evidence="1">
    <location>
        <begin position="93"/>
        <end position="103"/>
    </location>
</feature>
<protein>
    <submittedName>
        <fullName evidence="2">Uncharacterized protein</fullName>
    </submittedName>
</protein>
<name>A0ABT5CDB3_9BACT</name>
<dbReference type="Proteomes" id="UP001217485">
    <property type="component" value="Unassembled WGS sequence"/>
</dbReference>
<sequence length="103" mass="10897">MTVDDVYEQHVRGLPLADRLRLAERIVAQAAAEAQGSSRAAGVSAGGEALGTLGGRLRAIRARIERSGEPLLDEVGVRQELAERRGGAAALDLEGDEDDAHLR</sequence>
<gene>
    <name evidence="2" type="ORF">POL72_42080</name>
</gene>
<comment type="caution">
    <text evidence="2">The sequence shown here is derived from an EMBL/GenBank/DDBJ whole genome shotgun (WGS) entry which is preliminary data.</text>
</comment>
<organism evidence="2 3">
    <name type="scientific">Sorangium atrum</name>
    <dbReference type="NCBI Taxonomy" id="2995308"/>
    <lineage>
        <taxon>Bacteria</taxon>
        <taxon>Pseudomonadati</taxon>
        <taxon>Myxococcota</taxon>
        <taxon>Polyangia</taxon>
        <taxon>Polyangiales</taxon>
        <taxon>Polyangiaceae</taxon>
        <taxon>Sorangium</taxon>
    </lineage>
</organism>
<evidence type="ECO:0000256" key="1">
    <source>
        <dbReference type="SAM" id="MobiDB-lite"/>
    </source>
</evidence>
<keyword evidence="3" id="KW-1185">Reference proteome</keyword>
<dbReference type="RefSeq" id="WP_272102512.1">
    <property type="nucleotide sequence ID" value="NZ_JAQNDK010000005.1"/>
</dbReference>